<feature type="domain" description="Mannosidase Ig/CBM-like" evidence="5">
    <location>
        <begin position="649"/>
        <end position="731"/>
    </location>
</feature>
<dbReference type="SUPFAM" id="SSF49303">
    <property type="entry name" value="beta-Galactosidase/glucuronidase domain"/>
    <property type="match status" value="3"/>
</dbReference>
<proteinExistence type="inferred from homology"/>
<dbReference type="InterPro" id="IPR017853">
    <property type="entry name" value="GH"/>
</dbReference>
<evidence type="ECO:0000259" key="4">
    <source>
        <dbReference type="Pfam" id="PF00703"/>
    </source>
</evidence>
<evidence type="ECO:0000313" key="8">
    <source>
        <dbReference type="EMBL" id="ERP38968.1"/>
    </source>
</evidence>
<dbReference type="InterPro" id="IPR054593">
    <property type="entry name" value="Beta-mannosidase-like_N2"/>
</dbReference>
<dbReference type="SUPFAM" id="SSF51445">
    <property type="entry name" value="(Trans)glycosidases"/>
    <property type="match status" value="1"/>
</dbReference>
<dbReference type="InterPro" id="IPR008979">
    <property type="entry name" value="Galactose-bd-like_sf"/>
</dbReference>
<sequence>MNYTITDWRISMPGETGFIPEDVASLSFDVSHWVPAKTPGTIVGHLSEAGVYADPYIGTNMQKLPGYKADKTTHFAFHAMPKDSPFRHPVWYRTTFDVSDDKARNRRYFLHFMGINYRAEVWVNAKRVAGTAYLCGSYRRYKIDVTRYVKRYGTNCLAVQVWPQRPDDLGITFIDWSPVPPDDSAGIWQPVHVAEKGPATLEDLFLDYTLSDSFSVANLSPRGRIQNHSSKPFYGRVELRVGAHTFLTKPIELAPYEELSFSTDLFTVPCVVEQPELWWPWDMGEPVQYPVSWVLYETPQEKVSDEAAFSVGFRRVTAQINDHGAFHITVNGEKVQIRGTAWSPDLLLRQSKKQDEIDTAYVRAMNLNTIRLEGKLGSDYFWEQCNLRGILVLAGWACCTHWEQWEKWKPDDYGVAEASLRDQLRRIRNHPSCIAWFYGSDFPPIPPVEKLYLRVLNEEYPSLVHVSSASAHTSSLTGETGVKMSGPYGYVPPAYWYDSAMSGHADSFNTETGPDASFPRYESVCKMIPDASQRYVGSPAWNHHAGLASFMDTEVMNLAIERRYGVSREDLPRFLEAAQWCAYEAWRAMYEAYNREYPRGTGVISWMQNGHWPSLIWQLYDYWNVPTGGFFGAQKACELLHCQYSYDDHSIWAVNAGRSSFPTLTCTITICRVDGTIFHTESTSFHLDSYERKALCTPPLPSEEELFFLHLTMTGEEGEYSRNVYWLSTAKADTFVQERTKETWFYQPLATWSDFSSLQSLPRTQVVVRHLPEERAGGVVRLTNSGSTPAFAVQLDLQTHEGELFAPLIWSDNLLTLLPGESLEVSYHFLADDCPEEPVCLVLSSPNSESEIE</sequence>
<dbReference type="GO" id="GO:0004553">
    <property type="term" value="F:hydrolase activity, hydrolyzing O-glycosyl compounds"/>
    <property type="evidence" value="ECO:0007669"/>
    <property type="project" value="InterPro"/>
</dbReference>
<organism evidence="8 9">
    <name type="scientific">Chitinivibrio alkaliphilus ACht1</name>
    <dbReference type="NCBI Taxonomy" id="1313304"/>
    <lineage>
        <taxon>Bacteria</taxon>
        <taxon>Pseudomonadati</taxon>
        <taxon>Fibrobacterota</taxon>
        <taxon>Chitinivibrionia</taxon>
        <taxon>Chitinivibrionales</taxon>
        <taxon>Chitinivibrionaceae</taxon>
        <taxon>Chitinivibrio</taxon>
    </lineage>
</organism>
<name>U7DBL5_9BACT</name>
<protein>
    <submittedName>
        <fullName evidence="8">GH2 family glycoside hydrolase</fullName>
    </submittedName>
</protein>
<dbReference type="PANTHER" id="PTHR43536:SF1">
    <property type="entry name" value="MANNOSYLGLYCOPROTEIN ENDO-BETA-MANNOSIDASE"/>
    <property type="match status" value="1"/>
</dbReference>
<dbReference type="eggNOG" id="COG3250">
    <property type="taxonomic scope" value="Bacteria"/>
</dbReference>
<keyword evidence="9" id="KW-1185">Reference proteome</keyword>
<dbReference type="InterPro" id="IPR043534">
    <property type="entry name" value="EBDG/EBM"/>
</dbReference>
<dbReference type="RefSeq" id="WP_022635996.1">
    <property type="nucleotide sequence ID" value="NZ_ASJR01000003.1"/>
</dbReference>
<dbReference type="EMBL" id="ASJR01000003">
    <property type="protein sequence ID" value="ERP38968.1"/>
    <property type="molecule type" value="Genomic_DNA"/>
</dbReference>
<evidence type="ECO:0000259" key="7">
    <source>
        <dbReference type="Pfam" id="PF22666"/>
    </source>
</evidence>
<feature type="domain" description="Exo-beta-D-glucosaminidase Ig-fold" evidence="6">
    <location>
        <begin position="744"/>
        <end position="836"/>
    </location>
</feature>
<dbReference type="GO" id="GO:0005975">
    <property type="term" value="P:carbohydrate metabolic process"/>
    <property type="evidence" value="ECO:0007669"/>
    <property type="project" value="InterPro"/>
</dbReference>
<dbReference type="Pfam" id="PF18368">
    <property type="entry name" value="Ig_GlcNase"/>
    <property type="match status" value="1"/>
</dbReference>
<feature type="domain" description="Beta-mannosidase-like galactose-binding" evidence="7">
    <location>
        <begin position="31"/>
        <end position="161"/>
    </location>
</feature>
<dbReference type="InterPro" id="IPR036156">
    <property type="entry name" value="Beta-gal/glucu_dom_sf"/>
</dbReference>
<dbReference type="InterPro" id="IPR041447">
    <property type="entry name" value="Mannosidase_ig"/>
</dbReference>
<dbReference type="InterPro" id="IPR006102">
    <property type="entry name" value="Ig-like_GH2"/>
</dbReference>
<evidence type="ECO:0000259" key="5">
    <source>
        <dbReference type="Pfam" id="PF17786"/>
    </source>
</evidence>
<dbReference type="InterPro" id="IPR041351">
    <property type="entry name" value="Ig_GlcNase"/>
</dbReference>
<dbReference type="Gene3D" id="2.60.120.260">
    <property type="entry name" value="Galactose-binding domain-like"/>
    <property type="match status" value="1"/>
</dbReference>
<evidence type="ECO:0000256" key="2">
    <source>
        <dbReference type="ARBA" id="ARBA00022801"/>
    </source>
</evidence>
<comment type="similarity">
    <text evidence="1">Belongs to the glycosyl hydrolase 2 family.</text>
</comment>
<keyword evidence="2 8" id="KW-0378">Hydrolase</keyword>
<accession>U7DBL5</accession>
<dbReference type="Pfam" id="PF22666">
    <property type="entry name" value="Glyco_hydro_2_N2"/>
    <property type="match status" value="1"/>
</dbReference>
<keyword evidence="3" id="KW-0326">Glycosidase</keyword>
<evidence type="ECO:0000256" key="1">
    <source>
        <dbReference type="ARBA" id="ARBA00007401"/>
    </source>
</evidence>
<gene>
    <name evidence="8" type="ORF">CALK_0459</name>
</gene>
<dbReference type="Pfam" id="PF17786">
    <property type="entry name" value="Mannosidase_ig"/>
    <property type="match status" value="1"/>
</dbReference>
<dbReference type="OrthoDB" id="9801077at2"/>
<dbReference type="Proteomes" id="UP000017148">
    <property type="component" value="Unassembled WGS sequence"/>
</dbReference>
<dbReference type="InterPro" id="IPR013783">
    <property type="entry name" value="Ig-like_fold"/>
</dbReference>
<dbReference type="AlphaFoldDB" id="U7DBL5"/>
<reference evidence="8 9" key="1">
    <citation type="journal article" date="2013" name="Environ. Microbiol.">
        <title>Genome analysis of Chitinivibrio alkaliphilus gen. nov., sp. nov., a novel extremely haloalkaliphilic anaerobic chitinolytic bacterium from the candidate phylum Termite Group 3.</title>
        <authorList>
            <person name="Sorokin D.Y."/>
            <person name="Gumerov V.M."/>
            <person name="Rakitin A.L."/>
            <person name="Beletsky A.V."/>
            <person name="Damste J.S."/>
            <person name="Muyzer G."/>
            <person name="Mardanov A.V."/>
            <person name="Ravin N.V."/>
        </authorList>
    </citation>
    <scope>NUCLEOTIDE SEQUENCE [LARGE SCALE GENOMIC DNA]</scope>
    <source>
        <strain evidence="8 9">ACht1</strain>
    </source>
</reference>
<evidence type="ECO:0000256" key="3">
    <source>
        <dbReference type="ARBA" id="ARBA00023295"/>
    </source>
</evidence>
<dbReference type="STRING" id="1313304.CALK_0459"/>
<evidence type="ECO:0000259" key="6">
    <source>
        <dbReference type="Pfam" id="PF18368"/>
    </source>
</evidence>
<dbReference type="SUPFAM" id="SSF49785">
    <property type="entry name" value="Galactose-binding domain-like"/>
    <property type="match status" value="1"/>
</dbReference>
<comment type="caution">
    <text evidence="8">The sequence shown here is derived from an EMBL/GenBank/DDBJ whole genome shotgun (WGS) entry which is preliminary data.</text>
</comment>
<dbReference type="Pfam" id="PF00703">
    <property type="entry name" value="Glyco_hydro_2"/>
    <property type="match status" value="1"/>
</dbReference>
<dbReference type="PANTHER" id="PTHR43536">
    <property type="entry name" value="MANNOSYLGLYCOPROTEIN ENDO-BETA-MANNOSIDASE"/>
    <property type="match status" value="1"/>
</dbReference>
<dbReference type="Gene3D" id="2.60.40.10">
    <property type="entry name" value="Immunoglobulins"/>
    <property type="match status" value="3"/>
</dbReference>
<dbReference type="Gene3D" id="3.20.20.80">
    <property type="entry name" value="Glycosidases"/>
    <property type="match status" value="1"/>
</dbReference>
<evidence type="ECO:0000313" key="9">
    <source>
        <dbReference type="Proteomes" id="UP000017148"/>
    </source>
</evidence>
<feature type="domain" description="Glycoside hydrolase family 2 immunoglobulin-like beta-sandwich" evidence="4">
    <location>
        <begin position="200"/>
        <end position="314"/>
    </location>
</feature>